<accession>A0A382B575</accession>
<dbReference type="AlphaFoldDB" id="A0A382B575"/>
<organism evidence="1">
    <name type="scientific">marine metagenome</name>
    <dbReference type="NCBI Taxonomy" id="408172"/>
    <lineage>
        <taxon>unclassified sequences</taxon>
        <taxon>metagenomes</taxon>
        <taxon>ecological metagenomes</taxon>
    </lineage>
</organism>
<sequence length="53" mass="5504">MRALLSSVTVAEGFGPERPYSSVAPPGAGSTVSCDMVFRIGHVLLASDRVLKA</sequence>
<dbReference type="PROSITE" id="PS51257">
    <property type="entry name" value="PROKAR_LIPOPROTEIN"/>
    <property type="match status" value="1"/>
</dbReference>
<protein>
    <submittedName>
        <fullName evidence="1">Uncharacterized protein</fullName>
    </submittedName>
</protein>
<gene>
    <name evidence="1" type="ORF">METZ01_LOCUS161618</name>
</gene>
<evidence type="ECO:0000313" key="1">
    <source>
        <dbReference type="EMBL" id="SVB08764.1"/>
    </source>
</evidence>
<reference evidence="1" key="1">
    <citation type="submission" date="2018-05" db="EMBL/GenBank/DDBJ databases">
        <authorList>
            <person name="Lanie J.A."/>
            <person name="Ng W.-L."/>
            <person name="Kazmierczak K.M."/>
            <person name="Andrzejewski T.M."/>
            <person name="Davidsen T.M."/>
            <person name="Wayne K.J."/>
            <person name="Tettelin H."/>
            <person name="Glass J.I."/>
            <person name="Rusch D."/>
            <person name="Podicherti R."/>
            <person name="Tsui H.-C.T."/>
            <person name="Winkler M.E."/>
        </authorList>
    </citation>
    <scope>NUCLEOTIDE SEQUENCE</scope>
</reference>
<name>A0A382B575_9ZZZZ</name>
<dbReference type="EMBL" id="UINC01028202">
    <property type="protein sequence ID" value="SVB08764.1"/>
    <property type="molecule type" value="Genomic_DNA"/>
</dbReference>
<proteinExistence type="predicted"/>